<name>A0ABQ3L8R5_9PSEU</name>
<reference evidence="6" key="1">
    <citation type="journal article" date="2019" name="Int. J. Syst. Evol. Microbiol.">
        <title>The Global Catalogue of Microorganisms (GCM) 10K type strain sequencing project: providing services to taxonomists for standard genome sequencing and annotation.</title>
        <authorList>
            <consortium name="The Broad Institute Genomics Platform"/>
            <consortium name="The Broad Institute Genome Sequencing Center for Infectious Disease"/>
            <person name="Wu L."/>
            <person name="Ma J."/>
        </authorList>
    </citation>
    <scope>NUCLEOTIDE SEQUENCE [LARGE SCALE GENOMIC DNA]</scope>
    <source>
        <strain evidence="6">CGMCC 4.7683</strain>
    </source>
</reference>
<dbReference type="EMBL" id="BNAY01000002">
    <property type="protein sequence ID" value="GHH08971.1"/>
    <property type="molecule type" value="Genomic_DNA"/>
</dbReference>
<dbReference type="InterPro" id="IPR025751">
    <property type="entry name" value="RsbRD_N_dom"/>
</dbReference>
<evidence type="ECO:0000259" key="2">
    <source>
        <dbReference type="Pfam" id="PF13556"/>
    </source>
</evidence>
<feature type="domain" description="PucR C-terminal helix-turn-helix" evidence="2">
    <location>
        <begin position="350"/>
        <end position="406"/>
    </location>
</feature>
<comment type="caution">
    <text evidence="5">The sequence shown here is derived from an EMBL/GenBank/DDBJ whole genome shotgun (WGS) entry which is preliminary data.</text>
</comment>
<gene>
    <name evidence="5" type="ORF">GCM10017790_16400</name>
</gene>
<dbReference type="InterPro" id="IPR051448">
    <property type="entry name" value="CdaR-like_regulators"/>
</dbReference>
<organism evidence="5 6">
    <name type="scientific">Amycolatopsis oliviviridis</name>
    <dbReference type="NCBI Taxonomy" id="1471590"/>
    <lineage>
        <taxon>Bacteria</taxon>
        <taxon>Bacillati</taxon>
        <taxon>Actinomycetota</taxon>
        <taxon>Actinomycetes</taxon>
        <taxon>Pseudonocardiales</taxon>
        <taxon>Pseudonocardiaceae</taxon>
        <taxon>Amycolatopsis</taxon>
    </lineage>
</organism>
<evidence type="ECO:0000313" key="5">
    <source>
        <dbReference type="EMBL" id="GHH08971.1"/>
    </source>
</evidence>
<dbReference type="RefSeq" id="WP_191253403.1">
    <property type="nucleotide sequence ID" value="NZ_BNAY01000002.1"/>
</dbReference>
<feature type="domain" description="RsbT co-antagonist protein RsbRD N-terminal" evidence="3">
    <location>
        <begin position="25"/>
        <end position="164"/>
    </location>
</feature>
<dbReference type="InterPro" id="IPR025736">
    <property type="entry name" value="PucR_C-HTH_dom"/>
</dbReference>
<evidence type="ECO:0000256" key="1">
    <source>
        <dbReference type="ARBA" id="ARBA00006754"/>
    </source>
</evidence>
<keyword evidence="6" id="KW-1185">Reference proteome</keyword>
<dbReference type="PANTHER" id="PTHR33744:SF1">
    <property type="entry name" value="DNA-BINDING TRANSCRIPTIONAL ACTIVATOR ADER"/>
    <property type="match status" value="1"/>
</dbReference>
<accession>A0ABQ3L8R5</accession>
<evidence type="ECO:0000259" key="3">
    <source>
        <dbReference type="Pfam" id="PF14361"/>
    </source>
</evidence>
<comment type="similarity">
    <text evidence="1">Belongs to the CdaR family.</text>
</comment>
<dbReference type="Proteomes" id="UP000635387">
    <property type="component" value="Unassembled WGS sequence"/>
</dbReference>
<dbReference type="Pfam" id="PF13556">
    <property type="entry name" value="HTH_30"/>
    <property type="match status" value="1"/>
</dbReference>
<dbReference type="Pfam" id="PF14361">
    <property type="entry name" value="RsbRD_N"/>
    <property type="match status" value="1"/>
</dbReference>
<proteinExistence type="inferred from homology"/>
<dbReference type="Gene3D" id="1.10.10.2840">
    <property type="entry name" value="PucR C-terminal helix-turn-helix domain"/>
    <property type="match status" value="1"/>
</dbReference>
<sequence length="418" mass="45461">MTGDKDPGFRIGGRPLAERLTEVLPSLTKTVLSEIVSRIPEYGLLPAEELSGDITHVIEQNLRSFIDTLRTGDTPTREELDFLRESAARRAEEGIPIDIVLTAYHIGIQVVWASVTPDARPDEVGDVLAVNALTLRYLEVVTPAVGAGYLDERQTMFDDERSARHTVLSALLDGDPVDVAAGQAGLRLPPCYIVLAASVGAHPDEEDNGVDPLIAGRRKLRRLRVELERQIRGTVLTSLTPEGGIALLPHETAADELSTRDWARLERVLADVARTAGAEVIAGTAAAEPAGVPAAVELAQDVLAVATGTGRPPGLYRLDDVLLEYQLSRPGPALDRLATRLAPLDGNEELLQTLETFLRRGGRRQTAADLHVHPNTVDYRLRRIADLTGLDPTRLEHIALLNAALSARRRLWRVTESP</sequence>
<dbReference type="Pfam" id="PF17853">
    <property type="entry name" value="GGDEF_2"/>
    <property type="match status" value="1"/>
</dbReference>
<feature type="domain" description="CdaR GGDEF-like" evidence="4">
    <location>
        <begin position="178"/>
        <end position="305"/>
    </location>
</feature>
<dbReference type="InterPro" id="IPR042070">
    <property type="entry name" value="PucR_C-HTH_sf"/>
</dbReference>
<evidence type="ECO:0000313" key="6">
    <source>
        <dbReference type="Proteomes" id="UP000635387"/>
    </source>
</evidence>
<dbReference type="InterPro" id="IPR041522">
    <property type="entry name" value="CdaR_GGDEF"/>
</dbReference>
<dbReference type="PANTHER" id="PTHR33744">
    <property type="entry name" value="CARBOHYDRATE DIACID REGULATOR"/>
    <property type="match status" value="1"/>
</dbReference>
<evidence type="ECO:0000259" key="4">
    <source>
        <dbReference type="Pfam" id="PF17853"/>
    </source>
</evidence>
<protein>
    <submittedName>
        <fullName evidence="5">Transcriptional regulator</fullName>
    </submittedName>
</protein>